<comment type="caution">
    <text evidence="7">The sequence shown here is derived from an EMBL/GenBank/DDBJ whole genome shotgun (WGS) entry which is preliminary data.</text>
</comment>
<reference evidence="8" key="1">
    <citation type="journal article" date="2019" name="Int. J. Syst. Evol. Microbiol.">
        <title>The Global Catalogue of Microorganisms (GCM) 10K type strain sequencing project: providing services to taxonomists for standard genome sequencing and annotation.</title>
        <authorList>
            <consortium name="The Broad Institute Genomics Platform"/>
            <consortium name="The Broad Institute Genome Sequencing Center for Infectious Disease"/>
            <person name="Wu L."/>
            <person name="Ma J."/>
        </authorList>
    </citation>
    <scope>NUCLEOTIDE SEQUENCE [LARGE SCALE GENOMIC DNA]</scope>
    <source>
        <strain evidence="8">JCM 17250</strain>
    </source>
</reference>
<evidence type="ECO:0000256" key="3">
    <source>
        <dbReference type="ARBA" id="ARBA00022989"/>
    </source>
</evidence>
<dbReference type="Proteomes" id="UP001501734">
    <property type="component" value="Unassembled WGS sequence"/>
</dbReference>
<keyword evidence="2 5" id="KW-0812">Transmembrane</keyword>
<proteinExistence type="predicted"/>
<gene>
    <name evidence="7" type="ORF">GCM10022410_22950</name>
</gene>
<keyword evidence="3 5" id="KW-1133">Transmembrane helix</keyword>
<evidence type="ECO:0000256" key="1">
    <source>
        <dbReference type="ARBA" id="ARBA00004141"/>
    </source>
</evidence>
<feature type="transmembrane region" description="Helical" evidence="5">
    <location>
        <begin position="20"/>
        <end position="42"/>
    </location>
</feature>
<dbReference type="RefSeq" id="WP_344913309.1">
    <property type="nucleotide sequence ID" value="NZ_BAABDL010000125.1"/>
</dbReference>
<evidence type="ECO:0000256" key="4">
    <source>
        <dbReference type="ARBA" id="ARBA00023136"/>
    </source>
</evidence>
<name>A0ABP7VZG1_9BACI</name>
<sequence length="191" mass="21435">MWNLIRKDFLTISRDRSEVLILLVMPMVLIAILGFALGSIMFGTTDMDPVPVALIIENDLEQDLEQFREDLITEGLPEQAIEQIITSAGTIDPALSLETILRSPELSDLIDLKENDDQEQAEAALATDEVLAVITIPEQFSYQTLLAFYLTEDTDASIELFVQDHEQIQATIVEGILTSFSDQYNLDLHYS</sequence>
<keyword evidence="4 5" id="KW-0472">Membrane</keyword>
<organism evidence="7 8">
    <name type="scientific">Amphibacillus indicireducens</name>
    <dbReference type="NCBI Taxonomy" id="1076330"/>
    <lineage>
        <taxon>Bacteria</taxon>
        <taxon>Bacillati</taxon>
        <taxon>Bacillota</taxon>
        <taxon>Bacilli</taxon>
        <taxon>Bacillales</taxon>
        <taxon>Bacillaceae</taxon>
        <taxon>Amphibacillus</taxon>
    </lineage>
</organism>
<accession>A0ABP7VZG1</accession>
<dbReference type="Gene3D" id="3.40.1710.10">
    <property type="entry name" value="abc type-2 transporter like domain"/>
    <property type="match status" value="1"/>
</dbReference>
<evidence type="ECO:0000256" key="5">
    <source>
        <dbReference type="SAM" id="Phobius"/>
    </source>
</evidence>
<evidence type="ECO:0000259" key="6">
    <source>
        <dbReference type="Pfam" id="PF12698"/>
    </source>
</evidence>
<protein>
    <recommendedName>
        <fullName evidence="6">ABC-2 type transporter transmembrane domain-containing protein</fullName>
    </recommendedName>
</protein>
<dbReference type="Pfam" id="PF12698">
    <property type="entry name" value="ABC2_membrane_3"/>
    <property type="match status" value="1"/>
</dbReference>
<dbReference type="InterPro" id="IPR013525">
    <property type="entry name" value="ABC2_TM"/>
</dbReference>
<evidence type="ECO:0000256" key="2">
    <source>
        <dbReference type="ARBA" id="ARBA00022692"/>
    </source>
</evidence>
<evidence type="ECO:0000313" key="7">
    <source>
        <dbReference type="EMBL" id="GAA4077728.1"/>
    </source>
</evidence>
<dbReference type="EMBL" id="BAABDL010000125">
    <property type="protein sequence ID" value="GAA4077728.1"/>
    <property type="molecule type" value="Genomic_DNA"/>
</dbReference>
<feature type="domain" description="ABC-2 type transporter transmembrane" evidence="6">
    <location>
        <begin position="20"/>
        <end position="186"/>
    </location>
</feature>
<comment type="subcellular location">
    <subcellularLocation>
        <location evidence="1">Membrane</location>
        <topology evidence="1">Multi-pass membrane protein</topology>
    </subcellularLocation>
</comment>
<keyword evidence="8" id="KW-1185">Reference proteome</keyword>
<evidence type="ECO:0000313" key="8">
    <source>
        <dbReference type="Proteomes" id="UP001501734"/>
    </source>
</evidence>